<evidence type="ECO:0000313" key="1">
    <source>
        <dbReference type="EMBL" id="JAD27819.1"/>
    </source>
</evidence>
<sequence>MLPSSYYHATVNDHLLIDLLPFLSLLRMLLAQ</sequence>
<accession>A0A0A8YMH8</accession>
<reference evidence="1" key="1">
    <citation type="submission" date="2014-09" db="EMBL/GenBank/DDBJ databases">
        <authorList>
            <person name="Magalhaes I.L.F."/>
            <person name="Oliveira U."/>
            <person name="Santos F.R."/>
            <person name="Vidigal T.H.D.A."/>
            <person name="Brescovit A.D."/>
            <person name="Santos A.J."/>
        </authorList>
    </citation>
    <scope>NUCLEOTIDE SEQUENCE</scope>
    <source>
        <tissue evidence="1">Shoot tissue taken approximately 20 cm above the soil surface</tissue>
    </source>
</reference>
<protein>
    <submittedName>
        <fullName evidence="1">Uncharacterized protein</fullName>
    </submittedName>
</protein>
<organism evidence="1">
    <name type="scientific">Arundo donax</name>
    <name type="common">Giant reed</name>
    <name type="synonym">Donax arundinaceus</name>
    <dbReference type="NCBI Taxonomy" id="35708"/>
    <lineage>
        <taxon>Eukaryota</taxon>
        <taxon>Viridiplantae</taxon>
        <taxon>Streptophyta</taxon>
        <taxon>Embryophyta</taxon>
        <taxon>Tracheophyta</taxon>
        <taxon>Spermatophyta</taxon>
        <taxon>Magnoliopsida</taxon>
        <taxon>Liliopsida</taxon>
        <taxon>Poales</taxon>
        <taxon>Poaceae</taxon>
        <taxon>PACMAD clade</taxon>
        <taxon>Arundinoideae</taxon>
        <taxon>Arundineae</taxon>
        <taxon>Arundo</taxon>
    </lineage>
</organism>
<name>A0A0A8YMH8_ARUDO</name>
<proteinExistence type="predicted"/>
<reference evidence="1" key="2">
    <citation type="journal article" date="2015" name="Data Brief">
        <title>Shoot transcriptome of the giant reed, Arundo donax.</title>
        <authorList>
            <person name="Barrero R.A."/>
            <person name="Guerrero F.D."/>
            <person name="Moolhuijzen P."/>
            <person name="Goolsby J.A."/>
            <person name="Tidwell J."/>
            <person name="Bellgard S.E."/>
            <person name="Bellgard M.I."/>
        </authorList>
    </citation>
    <scope>NUCLEOTIDE SEQUENCE</scope>
    <source>
        <tissue evidence="1">Shoot tissue taken approximately 20 cm above the soil surface</tissue>
    </source>
</reference>
<dbReference type="EMBL" id="GBRH01270076">
    <property type="protein sequence ID" value="JAD27819.1"/>
    <property type="molecule type" value="Transcribed_RNA"/>
</dbReference>
<dbReference type="AlphaFoldDB" id="A0A0A8YMH8"/>